<proteinExistence type="predicted"/>
<dbReference type="Pfam" id="PF06100">
    <property type="entry name" value="MCRA"/>
    <property type="match status" value="1"/>
</dbReference>
<name>A0ABR3ZX34_9LECA</name>
<protein>
    <recommendedName>
        <fullName evidence="4">Oleate hydratase</fullName>
    </recommendedName>
</protein>
<accession>A0ABR3ZX34</accession>
<dbReference type="InterPro" id="IPR036188">
    <property type="entry name" value="FAD/NAD-bd_sf"/>
</dbReference>
<dbReference type="PANTHER" id="PTHR37417">
    <property type="entry name" value="67 KDA MYOSIN-CROSS-REACTIVE ANTIGEN FAMILY PROTEIN (AFU_ORTHOLOGUE AFUA_5G09970)"/>
    <property type="match status" value="1"/>
</dbReference>
<dbReference type="PANTHER" id="PTHR37417:SF2">
    <property type="entry name" value="67 KDA MYOSIN-CROSS-REACTIVE ANTIGEN FAMILY PROTEIN (AFU_ORTHOLOGUE AFUA_5G09970)"/>
    <property type="match status" value="1"/>
</dbReference>
<keyword evidence="3" id="KW-1185">Reference proteome</keyword>
<gene>
    <name evidence="2" type="ORF">N7G274_009378</name>
</gene>
<dbReference type="EMBL" id="JBEFKJ010000036">
    <property type="protein sequence ID" value="KAL2037903.1"/>
    <property type="molecule type" value="Genomic_DNA"/>
</dbReference>
<feature type="region of interest" description="Disordered" evidence="1">
    <location>
        <begin position="1"/>
        <end position="23"/>
    </location>
</feature>
<evidence type="ECO:0008006" key="4">
    <source>
        <dbReference type="Google" id="ProtNLM"/>
    </source>
</evidence>
<sequence>MPYFSQDCDKDTSHTGHAYHGPRNPKSINAYLIGGGIASLAAAVHLVHDAHVPGPQIHISESSIVIGGAMDGAGDSEKDIV</sequence>
<organism evidence="2 3">
    <name type="scientific">Stereocaulon virgatum</name>
    <dbReference type="NCBI Taxonomy" id="373712"/>
    <lineage>
        <taxon>Eukaryota</taxon>
        <taxon>Fungi</taxon>
        <taxon>Dikarya</taxon>
        <taxon>Ascomycota</taxon>
        <taxon>Pezizomycotina</taxon>
        <taxon>Lecanoromycetes</taxon>
        <taxon>OSLEUM clade</taxon>
        <taxon>Lecanoromycetidae</taxon>
        <taxon>Lecanorales</taxon>
        <taxon>Lecanorineae</taxon>
        <taxon>Stereocaulaceae</taxon>
        <taxon>Stereocaulon</taxon>
    </lineage>
</organism>
<evidence type="ECO:0000313" key="2">
    <source>
        <dbReference type="EMBL" id="KAL2037903.1"/>
    </source>
</evidence>
<dbReference type="InterPro" id="IPR010354">
    <property type="entry name" value="Oleate_hydratase"/>
</dbReference>
<reference evidence="2 3" key="1">
    <citation type="submission" date="2024-09" db="EMBL/GenBank/DDBJ databases">
        <title>Rethinking Asexuality: The Enigmatic Case of Functional Sexual Genes in Lepraria (Stereocaulaceae).</title>
        <authorList>
            <person name="Doellman M."/>
            <person name="Sun Y."/>
            <person name="Barcenas-Pena A."/>
            <person name="Lumbsch H.T."/>
            <person name="Grewe F."/>
        </authorList>
    </citation>
    <scope>NUCLEOTIDE SEQUENCE [LARGE SCALE GENOMIC DNA]</scope>
    <source>
        <strain evidence="2 3">Mercado 3170</strain>
    </source>
</reference>
<dbReference type="Gene3D" id="3.50.50.60">
    <property type="entry name" value="FAD/NAD(P)-binding domain"/>
    <property type="match status" value="1"/>
</dbReference>
<comment type="caution">
    <text evidence="2">The sequence shown here is derived from an EMBL/GenBank/DDBJ whole genome shotgun (WGS) entry which is preliminary data.</text>
</comment>
<dbReference type="Proteomes" id="UP001590950">
    <property type="component" value="Unassembled WGS sequence"/>
</dbReference>
<evidence type="ECO:0000256" key="1">
    <source>
        <dbReference type="SAM" id="MobiDB-lite"/>
    </source>
</evidence>
<evidence type="ECO:0000313" key="3">
    <source>
        <dbReference type="Proteomes" id="UP001590950"/>
    </source>
</evidence>